<sequence length="224" mass="24652">MLALRDEGVRGPGVRPVLIENPANQALIRRFIQRSFRERYGAHINVYSRHLLSLVDHQGGIRAAMGYQDGAEGPLFLEQYLGRPIERLLAEHTGKPVDRAAILEVGNLASTSGGRTRQLITALAPFFCARGYEWLVVTATPAVLNAFHRMGVGIELIPLAAASADALGKEAQCWGSYYNEEPVVVAGRLRKGLRRLLTGAARGLVRQWPQPQTDHQITLQEINA</sequence>
<dbReference type="InterPro" id="IPR022050">
    <property type="entry name" value="T_hemolysin"/>
</dbReference>
<dbReference type="RefSeq" id="WP_125014448.1">
    <property type="nucleotide sequence ID" value="NZ_QWEZ01000001.1"/>
</dbReference>
<dbReference type="Pfam" id="PF12261">
    <property type="entry name" value="T_hemolysin"/>
    <property type="match status" value="1"/>
</dbReference>
<organism evidence="1 2">
    <name type="scientific">Aestuariirhabdus litorea</name>
    <dbReference type="NCBI Taxonomy" id="2528527"/>
    <lineage>
        <taxon>Bacteria</taxon>
        <taxon>Pseudomonadati</taxon>
        <taxon>Pseudomonadota</taxon>
        <taxon>Gammaproteobacteria</taxon>
        <taxon>Oceanospirillales</taxon>
        <taxon>Aestuariirhabdaceae</taxon>
        <taxon>Aestuariirhabdus</taxon>
    </lineage>
</organism>
<accession>A0A3P3VMN0</accession>
<proteinExistence type="predicted"/>
<evidence type="ECO:0000313" key="1">
    <source>
        <dbReference type="EMBL" id="RRJ84022.1"/>
    </source>
</evidence>
<dbReference type="Proteomes" id="UP000280792">
    <property type="component" value="Unassembled WGS sequence"/>
</dbReference>
<protein>
    <recommendedName>
        <fullName evidence="3">Thermostable hemolysin</fullName>
    </recommendedName>
</protein>
<dbReference type="EMBL" id="QWEZ01000001">
    <property type="protein sequence ID" value="RRJ84022.1"/>
    <property type="molecule type" value="Genomic_DNA"/>
</dbReference>
<reference evidence="1 2" key="1">
    <citation type="submission" date="2018-08" db="EMBL/GenBank/DDBJ databases">
        <authorList>
            <person name="Khan S.A."/>
        </authorList>
    </citation>
    <scope>NUCLEOTIDE SEQUENCE [LARGE SCALE GENOMIC DNA]</scope>
    <source>
        <strain evidence="1 2">GTF-13</strain>
    </source>
</reference>
<comment type="caution">
    <text evidence="1">The sequence shown here is derived from an EMBL/GenBank/DDBJ whole genome shotgun (WGS) entry which is preliminary data.</text>
</comment>
<evidence type="ECO:0008006" key="3">
    <source>
        <dbReference type="Google" id="ProtNLM"/>
    </source>
</evidence>
<keyword evidence="2" id="KW-1185">Reference proteome</keyword>
<name>A0A3P3VMN0_9GAMM</name>
<reference evidence="1 2" key="2">
    <citation type="submission" date="2018-12" db="EMBL/GenBank/DDBJ databases">
        <title>Simiduia agarivorans gen. nov., sp. nov., a marine, agarolytic bacterium isolated from shallow coastal water from Keelung, Taiwan.</title>
        <authorList>
            <person name="Shieh W.Y."/>
        </authorList>
    </citation>
    <scope>NUCLEOTIDE SEQUENCE [LARGE SCALE GENOMIC DNA]</scope>
    <source>
        <strain evidence="1 2">GTF-13</strain>
    </source>
</reference>
<gene>
    <name evidence="1" type="ORF">D0544_02570</name>
</gene>
<dbReference type="AlphaFoldDB" id="A0A3P3VMN0"/>
<evidence type="ECO:0000313" key="2">
    <source>
        <dbReference type="Proteomes" id="UP000280792"/>
    </source>
</evidence>